<dbReference type="InterPro" id="IPR002744">
    <property type="entry name" value="MIP18-like"/>
</dbReference>
<dbReference type="SUPFAM" id="SSF117916">
    <property type="entry name" value="Fe-S cluster assembly (FSCA) domain-like"/>
    <property type="match status" value="1"/>
</dbReference>
<dbReference type="PANTHER" id="PTHR42831:SF1">
    <property type="entry name" value="FE-S PROTEIN MATURATION AUXILIARY FACTOR YITW"/>
    <property type="match status" value="1"/>
</dbReference>
<comment type="caution">
    <text evidence="2">The sequence shown here is derived from an EMBL/GenBank/DDBJ whole genome shotgun (WGS) entry which is preliminary data.</text>
</comment>
<dbReference type="AlphaFoldDB" id="A0A6L6HRS2"/>
<dbReference type="Gene3D" id="3.30.300.130">
    <property type="entry name" value="Fe-S cluster assembly (FSCA)"/>
    <property type="match status" value="1"/>
</dbReference>
<keyword evidence="3" id="KW-1185">Reference proteome</keyword>
<proteinExistence type="predicted"/>
<dbReference type="Pfam" id="PF01883">
    <property type="entry name" value="FeS_assembly_P"/>
    <property type="match status" value="1"/>
</dbReference>
<evidence type="ECO:0000313" key="3">
    <source>
        <dbReference type="Proteomes" id="UP000481417"/>
    </source>
</evidence>
<name>A0A6L6HRS2_9RHOB</name>
<organism evidence="2 3">
    <name type="scientific">Paracoccus lichenicola</name>
    <dbReference type="NCBI Taxonomy" id="2665644"/>
    <lineage>
        <taxon>Bacteria</taxon>
        <taxon>Pseudomonadati</taxon>
        <taxon>Pseudomonadota</taxon>
        <taxon>Alphaproteobacteria</taxon>
        <taxon>Rhodobacterales</taxon>
        <taxon>Paracoccaceae</taxon>
        <taxon>Paracoccus</taxon>
    </lineage>
</organism>
<dbReference type="InterPro" id="IPR034904">
    <property type="entry name" value="FSCA_dom_sf"/>
</dbReference>
<reference evidence="2 3" key="1">
    <citation type="submission" date="2019-11" db="EMBL/GenBank/DDBJ databases">
        <authorList>
            <person name="Lang L."/>
        </authorList>
    </citation>
    <scope>NUCLEOTIDE SEQUENCE [LARGE SCALE GENOMIC DNA]</scope>
    <source>
        <strain evidence="2 3">YIM 132242</strain>
    </source>
</reference>
<dbReference type="Proteomes" id="UP000481417">
    <property type="component" value="Unassembled WGS sequence"/>
</dbReference>
<protein>
    <submittedName>
        <fullName evidence="2">DUF59 domain-containing protein</fullName>
    </submittedName>
</protein>
<accession>A0A6L6HRS2</accession>
<feature type="domain" description="MIP18 family-like" evidence="1">
    <location>
        <begin position="7"/>
        <end position="78"/>
    </location>
</feature>
<sequence>MVAEDLRAAVLAALRGVVDPETGRDLVAMGLVYDVAVQDGSAAVTLTTTTRGCPLSEMLRAGAEAAVAAVSGVTRASVALTWDPPWTPDRIEAGAF</sequence>
<dbReference type="EMBL" id="WMBT01000018">
    <property type="protein sequence ID" value="MTE01886.1"/>
    <property type="molecule type" value="Genomic_DNA"/>
</dbReference>
<dbReference type="InterPro" id="IPR052339">
    <property type="entry name" value="Fe-S_Maturation_MIP18"/>
</dbReference>
<evidence type="ECO:0000259" key="1">
    <source>
        <dbReference type="Pfam" id="PF01883"/>
    </source>
</evidence>
<dbReference type="PANTHER" id="PTHR42831">
    <property type="entry name" value="FE-S PROTEIN MATURATION AUXILIARY FACTOR YITW"/>
    <property type="match status" value="1"/>
</dbReference>
<gene>
    <name evidence="2" type="ORF">GIY56_16470</name>
</gene>
<evidence type="ECO:0000313" key="2">
    <source>
        <dbReference type="EMBL" id="MTE01886.1"/>
    </source>
</evidence>